<keyword evidence="4" id="KW-1185">Reference proteome</keyword>
<dbReference type="RefSeq" id="WP_201700082.1">
    <property type="nucleotide sequence ID" value="NZ_CAJHCQ010000025.1"/>
</dbReference>
<dbReference type="EMBL" id="CAJHCQ010000025">
    <property type="protein sequence ID" value="CAD6558499.1"/>
    <property type="molecule type" value="Genomic_DNA"/>
</dbReference>
<dbReference type="Proteomes" id="UP000656319">
    <property type="component" value="Unassembled WGS sequence"/>
</dbReference>
<proteinExistence type="predicted"/>
<feature type="region of interest" description="Disordered" evidence="1">
    <location>
        <begin position="1"/>
        <end position="47"/>
    </location>
</feature>
<dbReference type="InterPro" id="IPR036365">
    <property type="entry name" value="PGBD-like_sf"/>
</dbReference>
<reference evidence="3 4" key="1">
    <citation type="submission" date="2020-10" db="EMBL/GenBank/DDBJ databases">
        <authorList>
            <person name="Peeters C."/>
        </authorList>
    </citation>
    <scope>NUCLEOTIDE SEQUENCE [LARGE SCALE GENOMIC DNA]</scope>
    <source>
        <strain evidence="3 4">LMG 27952</strain>
    </source>
</reference>
<organism evidence="3 4">
    <name type="scientific">Paraburkholderia hiiakae</name>
    <dbReference type="NCBI Taxonomy" id="1081782"/>
    <lineage>
        <taxon>Bacteria</taxon>
        <taxon>Pseudomonadati</taxon>
        <taxon>Pseudomonadota</taxon>
        <taxon>Betaproteobacteria</taxon>
        <taxon>Burkholderiales</taxon>
        <taxon>Burkholderiaceae</taxon>
        <taxon>Paraburkholderia</taxon>
    </lineage>
</organism>
<dbReference type="InterPro" id="IPR002477">
    <property type="entry name" value="Peptidoglycan-bd-like"/>
</dbReference>
<name>A0ABM8P7M5_9BURK</name>
<dbReference type="SUPFAM" id="SSF47090">
    <property type="entry name" value="PGBD-like"/>
    <property type="match status" value="1"/>
</dbReference>
<protein>
    <recommendedName>
        <fullName evidence="2">Peptidoglycan binding-like domain-containing protein</fullName>
    </recommendedName>
</protein>
<dbReference type="Pfam" id="PF01471">
    <property type="entry name" value="PG_binding_1"/>
    <property type="match status" value="1"/>
</dbReference>
<evidence type="ECO:0000259" key="2">
    <source>
        <dbReference type="Pfam" id="PF01471"/>
    </source>
</evidence>
<accession>A0ABM8P7M5</accession>
<evidence type="ECO:0000313" key="3">
    <source>
        <dbReference type="EMBL" id="CAD6558499.1"/>
    </source>
</evidence>
<feature type="compositionally biased region" description="Polar residues" evidence="1">
    <location>
        <begin position="38"/>
        <end position="47"/>
    </location>
</feature>
<dbReference type="InterPro" id="IPR036366">
    <property type="entry name" value="PGBDSf"/>
</dbReference>
<dbReference type="Gene3D" id="1.10.101.10">
    <property type="entry name" value="PGBD-like superfamily/PGBD"/>
    <property type="match status" value="1"/>
</dbReference>
<comment type="caution">
    <text evidence="3">The sequence shown here is derived from an EMBL/GenBank/DDBJ whole genome shotgun (WGS) entry which is preliminary data.</text>
</comment>
<gene>
    <name evidence="3" type="ORF">LMG27952_06621</name>
</gene>
<sequence length="593" mass="66482">MDLYGDFNLQRDDHDGSPNKNHPPRWGGIENPPPPAGTSAQTPQDASGATFTVPQYVQKLQRDLRSIGFLIIHEANGKFDRYTEWAVREFQCYARMKNVARLNAQRLQQYSPKTGQSAVDVSALGARPGANPPESYYVGTLDSVSNDARYIGPISGIVNARTRRAIDHWLSNNFRCPVVIEAWGIDRQGQRTSLFARGVNIWRSDQITDVRPRMYYRDFSSYYSYPNGCNPNEYHALGSYYRYPGYGGPASEVPKQTWRQAEMTPDRLIGPPTTLASLQADQNSATTSTYRVVRAAAEQECMGAFDSVNAYDDALTSLGPCHWTMGLMPQHGYHNGELPGFLAYVLSKDQDSYLLAFGNFGLYPSNLWKRSSEWTATDRGTLWNAHQRTFNGWIKTHSDNTDPVQAPNDIPNLTDMDRAADEANYFKTWHWFFRMIMAGRTVAQVQRAMWDMVRYRLRDVLDVPVHAGSGPSAIVSTLGRIFTSEKAVAILLRWHIYRPAHVTGHRVSSSIQSAINANPTLAWTLPLAQWTDAHERALTSQLLSDATAVNATQANLAAWPNYPNRADRHYALGNELGSLRDARNSFSLDSGGL</sequence>
<evidence type="ECO:0000313" key="4">
    <source>
        <dbReference type="Proteomes" id="UP000656319"/>
    </source>
</evidence>
<evidence type="ECO:0000256" key="1">
    <source>
        <dbReference type="SAM" id="MobiDB-lite"/>
    </source>
</evidence>
<feature type="domain" description="Peptidoglycan binding-like" evidence="2">
    <location>
        <begin position="57"/>
        <end position="92"/>
    </location>
</feature>